<dbReference type="OrthoDB" id="4955186at2759"/>
<name>A0A6A6GCK4_9PEZI</name>
<organism evidence="2 3">
    <name type="scientific">Elsinoe ampelina</name>
    <dbReference type="NCBI Taxonomy" id="302913"/>
    <lineage>
        <taxon>Eukaryota</taxon>
        <taxon>Fungi</taxon>
        <taxon>Dikarya</taxon>
        <taxon>Ascomycota</taxon>
        <taxon>Pezizomycotina</taxon>
        <taxon>Dothideomycetes</taxon>
        <taxon>Dothideomycetidae</taxon>
        <taxon>Myriangiales</taxon>
        <taxon>Elsinoaceae</taxon>
        <taxon>Elsinoe</taxon>
    </lineage>
</organism>
<keyword evidence="3" id="KW-1185">Reference proteome</keyword>
<evidence type="ECO:0000313" key="3">
    <source>
        <dbReference type="Proteomes" id="UP000799538"/>
    </source>
</evidence>
<evidence type="ECO:0000313" key="2">
    <source>
        <dbReference type="EMBL" id="KAF2223407.1"/>
    </source>
</evidence>
<proteinExistence type="predicted"/>
<evidence type="ECO:0000256" key="1">
    <source>
        <dbReference type="SAM" id="SignalP"/>
    </source>
</evidence>
<keyword evidence="1" id="KW-0732">Signal</keyword>
<feature type="chain" id="PRO_5025623476" evidence="1">
    <location>
        <begin position="21"/>
        <end position="85"/>
    </location>
</feature>
<feature type="signal peptide" evidence="1">
    <location>
        <begin position="1"/>
        <end position="20"/>
    </location>
</feature>
<dbReference type="EMBL" id="ML992506">
    <property type="protein sequence ID" value="KAF2223407.1"/>
    <property type="molecule type" value="Genomic_DNA"/>
</dbReference>
<protein>
    <submittedName>
        <fullName evidence="2">Uncharacterized protein</fullName>
    </submittedName>
</protein>
<dbReference type="AlphaFoldDB" id="A0A6A6GCK4"/>
<dbReference type="Proteomes" id="UP000799538">
    <property type="component" value="Unassembled WGS sequence"/>
</dbReference>
<sequence>MVHFTIPFAGLMILASTAYACDGLYQCKYASGEHCCLLPGTGYGPKNCPTKCDGGSAFPPECVADGKSLVRTNCHCGSFKDKCTS</sequence>
<accession>A0A6A6GCK4</accession>
<gene>
    <name evidence="2" type="ORF">BDZ85DRAFT_261523</name>
</gene>
<reference evidence="3" key="1">
    <citation type="journal article" date="2020" name="Stud. Mycol.">
        <title>101 Dothideomycetes genomes: A test case for predicting lifestyles and emergence of pathogens.</title>
        <authorList>
            <person name="Haridas S."/>
            <person name="Albert R."/>
            <person name="Binder M."/>
            <person name="Bloem J."/>
            <person name="LaButti K."/>
            <person name="Salamov A."/>
            <person name="Andreopoulos B."/>
            <person name="Baker S."/>
            <person name="Barry K."/>
            <person name="Bills G."/>
            <person name="Bluhm B."/>
            <person name="Cannon C."/>
            <person name="Castanera R."/>
            <person name="Culley D."/>
            <person name="Daum C."/>
            <person name="Ezra D."/>
            <person name="Gonzalez J."/>
            <person name="Henrissat B."/>
            <person name="Kuo A."/>
            <person name="Liang C."/>
            <person name="Lipzen A."/>
            <person name="Lutzoni F."/>
            <person name="Magnuson J."/>
            <person name="Mondo S."/>
            <person name="Nolan M."/>
            <person name="Ohm R."/>
            <person name="Pangilinan J."/>
            <person name="Park H.-J."/>
            <person name="Ramirez L."/>
            <person name="Alfaro M."/>
            <person name="Sun H."/>
            <person name="Tritt A."/>
            <person name="Yoshinaga Y."/>
            <person name="Zwiers L.-H."/>
            <person name="Turgeon B."/>
            <person name="Goodwin S."/>
            <person name="Spatafora J."/>
            <person name="Crous P."/>
            <person name="Grigoriev I."/>
        </authorList>
    </citation>
    <scope>NUCLEOTIDE SEQUENCE [LARGE SCALE GENOMIC DNA]</scope>
    <source>
        <strain evidence="3">CECT 20119</strain>
    </source>
</reference>